<organism evidence="8 9">
    <name type="scientific">Leucobacter chromiisoli</name>
    <dbReference type="NCBI Taxonomy" id="2796471"/>
    <lineage>
        <taxon>Bacteria</taxon>
        <taxon>Bacillati</taxon>
        <taxon>Actinomycetota</taxon>
        <taxon>Actinomycetes</taxon>
        <taxon>Micrococcales</taxon>
        <taxon>Microbacteriaceae</taxon>
        <taxon>Leucobacter</taxon>
    </lineage>
</organism>
<evidence type="ECO:0000256" key="6">
    <source>
        <dbReference type="SAM" id="SignalP"/>
    </source>
</evidence>
<feature type="domain" description="Fe/B12 periplasmic-binding" evidence="7">
    <location>
        <begin position="76"/>
        <end position="346"/>
    </location>
</feature>
<dbReference type="SUPFAM" id="SSF53807">
    <property type="entry name" value="Helical backbone' metal receptor"/>
    <property type="match status" value="1"/>
</dbReference>
<protein>
    <submittedName>
        <fullName evidence="8">Fe2+-enterobactin ABC transporter substrate-binding protein</fullName>
    </submittedName>
</protein>
<evidence type="ECO:0000256" key="4">
    <source>
        <dbReference type="ARBA" id="ARBA00022729"/>
    </source>
</evidence>
<dbReference type="AlphaFoldDB" id="A0A934Q3F4"/>
<sequence>MYVRVGLPNPSERTLVKTSLRTLTAAAVVALVALTGCSSAPASDTDDAAASGSEGGWPRTIAHDAGETDIPEEPLTVVSTSVTLTGSLLAIDAPLTATAAAGVTPLTDDNGFFLQWAEVAEERGVETLYPDLELDLEAIELAEPDLIIGSTIGADTTLEAYDQLSEIAPTVMIDYGTHDWREIMGQLGEATGREAEAEEALAEFDEWVAGEAEKITPVDGPVAALSYNGADPSMVFTENSSQAEILQALGFDYQEPAEELVAQQRSDALGITPENLPAALGDMSALFMVSIERDGVEGVKSDPLLQNAQAVADDTVVSIGSTSFRIDPYSARLMVEAVVEAFGSQQ</sequence>
<feature type="chain" id="PRO_5036991420" evidence="6">
    <location>
        <begin position="43"/>
        <end position="346"/>
    </location>
</feature>
<gene>
    <name evidence="8" type="primary">fepB</name>
    <name evidence="8" type="ORF">JD276_01785</name>
</gene>
<feature type="region of interest" description="Disordered" evidence="5">
    <location>
        <begin position="41"/>
        <end position="60"/>
    </location>
</feature>
<feature type="signal peptide" evidence="6">
    <location>
        <begin position="1"/>
        <end position="42"/>
    </location>
</feature>
<dbReference type="InterPro" id="IPR051313">
    <property type="entry name" value="Bact_iron-sidero_bind"/>
</dbReference>
<evidence type="ECO:0000256" key="1">
    <source>
        <dbReference type="ARBA" id="ARBA00004196"/>
    </source>
</evidence>
<dbReference type="Proteomes" id="UP000608530">
    <property type="component" value="Unassembled WGS sequence"/>
</dbReference>
<dbReference type="PROSITE" id="PS50983">
    <property type="entry name" value="FE_B12_PBP"/>
    <property type="match status" value="1"/>
</dbReference>
<dbReference type="Pfam" id="PF01497">
    <property type="entry name" value="Peripla_BP_2"/>
    <property type="match status" value="1"/>
</dbReference>
<feature type="compositionally biased region" description="Low complexity" evidence="5">
    <location>
        <begin position="41"/>
        <end position="52"/>
    </location>
</feature>
<comment type="similarity">
    <text evidence="2">Belongs to the bacterial solute-binding protein 8 family.</text>
</comment>
<evidence type="ECO:0000259" key="7">
    <source>
        <dbReference type="PROSITE" id="PS50983"/>
    </source>
</evidence>
<evidence type="ECO:0000313" key="9">
    <source>
        <dbReference type="Proteomes" id="UP000608530"/>
    </source>
</evidence>
<evidence type="ECO:0000313" key="8">
    <source>
        <dbReference type="EMBL" id="MBK0417765.1"/>
    </source>
</evidence>
<dbReference type="InterPro" id="IPR002491">
    <property type="entry name" value="ABC_transptr_periplasmic_BD"/>
</dbReference>
<accession>A0A934Q3F4</accession>
<evidence type="ECO:0000256" key="5">
    <source>
        <dbReference type="SAM" id="MobiDB-lite"/>
    </source>
</evidence>
<evidence type="ECO:0000256" key="2">
    <source>
        <dbReference type="ARBA" id="ARBA00008814"/>
    </source>
</evidence>
<comment type="subcellular location">
    <subcellularLocation>
        <location evidence="1">Cell envelope</location>
    </subcellularLocation>
</comment>
<keyword evidence="3" id="KW-0813">Transport</keyword>
<dbReference type="PANTHER" id="PTHR30532:SF24">
    <property type="entry name" value="FERRIC ENTEROBACTIN-BINDING PERIPLASMIC PROTEIN FEPB"/>
    <property type="match status" value="1"/>
</dbReference>
<proteinExistence type="inferred from homology"/>
<dbReference type="EMBL" id="JAEHOH010000001">
    <property type="protein sequence ID" value="MBK0417765.1"/>
    <property type="molecule type" value="Genomic_DNA"/>
</dbReference>
<keyword evidence="9" id="KW-1185">Reference proteome</keyword>
<name>A0A934Q3F4_9MICO</name>
<dbReference type="FunFam" id="3.40.50.1980:FF:000009">
    <property type="entry name" value="Iron-enterobactin transporter periplasmic binding protein"/>
    <property type="match status" value="1"/>
</dbReference>
<evidence type="ECO:0000256" key="3">
    <source>
        <dbReference type="ARBA" id="ARBA00022448"/>
    </source>
</evidence>
<dbReference type="GO" id="GO:1901678">
    <property type="term" value="P:iron coordination entity transport"/>
    <property type="evidence" value="ECO:0007669"/>
    <property type="project" value="UniProtKB-ARBA"/>
</dbReference>
<reference evidence="8" key="1">
    <citation type="submission" date="2020-12" db="EMBL/GenBank/DDBJ databases">
        <title>Leucobacter sp. CAS1, isolated from Chromium sludge.</title>
        <authorList>
            <person name="Xu Z."/>
        </authorList>
    </citation>
    <scope>NUCLEOTIDE SEQUENCE</scope>
    <source>
        <strain evidence="8">CSA1</strain>
    </source>
</reference>
<dbReference type="NCBIfam" id="NF008200">
    <property type="entry name" value="PRK10957.1"/>
    <property type="match status" value="1"/>
</dbReference>
<comment type="caution">
    <text evidence="8">The sequence shown here is derived from an EMBL/GenBank/DDBJ whole genome shotgun (WGS) entry which is preliminary data.</text>
</comment>
<dbReference type="PANTHER" id="PTHR30532">
    <property type="entry name" value="IRON III DICITRATE-BINDING PERIPLASMIC PROTEIN"/>
    <property type="match status" value="1"/>
</dbReference>
<dbReference type="Gene3D" id="3.40.50.1980">
    <property type="entry name" value="Nitrogenase molybdenum iron protein domain"/>
    <property type="match status" value="2"/>
</dbReference>
<keyword evidence="4 6" id="KW-0732">Signal</keyword>
<dbReference type="GO" id="GO:0030288">
    <property type="term" value="C:outer membrane-bounded periplasmic space"/>
    <property type="evidence" value="ECO:0007669"/>
    <property type="project" value="TreeGrafter"/>
</dbReference>